<feature type="compositionally biased region" description="Pro residues" evidence="1">
    <location>
        <begin position="185"/>
        <end position="200"/>
    </location>
</feature>
<gene>
    <name evidence="2" type="ORF">Pcinc_019173</name>
</gene>
<sequence>MRSEATGLYLCMDHRGRLYASTVYTFLKCGSQSNSSSNNTVFRSSCIPSLPHSTQPVPPTLTVSASLASLIRPGGLYPCPETLRQRNGKSDMSNGFQPSRVKQVEFVCIRIQETWTRAGTAGKYEPGVDRLASPHGPHLTSPRTALYNERPGVPVLGGVVGGHFAGAVRSSRLAGFPHLSLNTPSPSPHTTPSPSQPPIHPSSQLSTPLQHTTMLFFPLHLCFPYLTPLYHPIPPTPDLLTVIHISPRLPFPLLSPQLSPPHTHFLPSTLNTRATLFSLLRTS</sequence>
<dbReference type="Proteomes" id="UP001286313">
    <property type="component" value="Unassembled WGS sequence"/>
</dbReference>
<evidence type="ECO:0000256" key="1">
    <source>
        <dbReference type="SAM" id="MobiDB-lite"/>
    </source>
</evidence>
<dbReference type="SUPFAM" id="SSF50353">
    <property type="entry name" value="Cytokine"/>
    <property type="match status" value="1"/>
</dbReference>
<proteinExistence type="predicted"/>
<dbReference type="InterPro" id="IPR008996">
    <property type="entry name" value="IL1/FGF"/>
</dbReference>
<evidence type="ECO:0000313" key="2">
    <source>
        <dbReference type="EMBL" id="KAK3876003.1"/>
    </source>
</evidence>
<name>A0AAE1FQJ0_PETCI</name>
<dbReference type="EMBL" id="JAWQEG010001884">
    <property type="protein sequence ID" value="KAK3876003.1"/>
    <property type="molecule type" value="Genomic_DNA"/>
</dbReference>
<dbReference type="AlphaFoldDB" id="A0AAE1FQJ0"/>
<dbReference type="Gene3D" id="2.80.10.50">
    <property type="match status" value="1"/>
</dbReference>
<reference evidence="2" key="1">
    <citation type="submission" date="2023-10" db="EMBL/GenBank/DDBJ databases">
        <title>Genome assemblies of two species of porcelain crab, Petrolisthes cinctipes and Petrolisthes manimaculis (Anomura: Porcellanidae).</title>
        <authorList>
            <person name="Angst P."/>
        </authorList>
    </citation>
    <scope>NUCLEOTIDE SEQUENCE</scope>
    <source>
        <strain evidence="2">PB745_01</strain>
        <tissue evidence="2">Gill</tissue>
    </source>
</reference>
<organism evidence="2 3">
    <name type="scientific">Petrolisthes cinctipes</name>
    <name type="common">Flat porcelain crab</name>
    <dbReference type="NCBI Taxonomy" id="88211"/>
    <lineage>
        <taxon>Eukaryota</taxon>
        <taxon>Metazoa</taxon>
        <taxon>Ecdysozoa</taxon>
        <taxon>Arthropoda</taxon>
        <taxon>Crustacea</taxon>
        <taxon>Multicrustacea</taxon>
        <taxon>Malacostraca</taxon>
        <taxon>Eumalacostraca</taxon>
        <taxon>Eucarida</taxon>
        <taxon>Decapoda</taxon>
        <taxon>Pleocyemata</taxon>
        <taxon>Anomura</taxon>
        <taxon>Galatheoidea</taxon>
        <taxon>Porcellanidae</taxon>
        <taxon>Petrolisthes</taxon>
    </lineage>
</organism>
<keyword evidence="3" id="KW-1185">Reference proteome</keyword>
<accession>A0AAE1FQJ0</accession>
<evidence type="ECO:0000313" key="3">
    <source>
        <dbReference type="Proteomes" id="UP001286313"/>
    </source>
</evidence>
<feature type="region of interest" description="Disordered" evidence="1">
    <location>
        <begin position="178"/>
        <end position="206"/>
    </location>
</feature>
<protein>
    <submittedName>
        <fullName evidence="2">Uncharacterized protein</fullName>
    </submittedName>
</protein>
<comment type="caution">
    <text evidence="2">The sequence shown here is derived from an EMBL/GenBank/DDBJ whole genome shotgun (WGS) entry which is preliminary data.</text>
</comment>